<keyword evidence="2" id="KW-0233">DNA recombination</keyword>
<feature type="domain" description="Tyr recombinase" evidence="5">
    <location>
        <begin position="179"/>
        <end position="387"/>
    </location>
</feature>
<dbReference type="GO" id="GO:0015074">
    <property type="term" value="P:DNA integration"/>
    <property type="evidence" value="ECO:0007669"/>
    <property type="project" value="InterPro"/>
</dbReference>
<dbReference type="InterPro" id="IPR002104">
    <property type="entry name" value="Integrase_catalytic"/>
</dbReference>
<dbReference type="PROSITE" id="PS51900">
    <property type="entry name" value="CB"/>
    <property type="match status" value="1"/>
</dbReference>
<evidence type="ECO:0000313" key="8">
    <source>
        <dbReference type="Proteomes" id="UP000325690"/>
    </source>
</evidence>
<feature type="domain" description="Core-binding (CB)" evidence="6">
    <location>
        <begin position="67"/>
        <end position="153"/>
    </location>
</feature>
<dbReference type="Gene3D" id="1.10.443.10">
    <property type="entry name" value="Intergrase catalytic core"/>
    <property type="match status" value="1"/>
</dbReference>
<dbReference type="InterPro" id="IPR010998">
    <property type="entry name" value="Integrase_recombinase_N"/>
</dbReference>
<dbReference type="GO" id="GO:0003677">
    <property type="term" value="F:DNA binding"/>
    <property type="evidence" value="ECO:0007669"/>
    <property type="project" value="UniProtKB-UniRule"/>
</dbReference>
<feature type="region of interest" description="Disordered" evidence="4">
    <location>
        <begin position="41"/>
        <end position="64"/>
    </location>
</feature>
<dbReference type="SUPFAM" id="SSF56349">
    <property type="entry name" value="DNA breaking-rejoining enzymes"/>
    <property type="match status" value="1"/>
</dbReference>
<dbReference type="PANTHER" id="PTHR30349">
    <property type="entry name" value="PHAGE INTEGRASE-RELATED"/>
    <property type="match status" value="1"/>
</dbReference>
<dbReference type="Gene3D" id="1.10.150.130">
    <property type="match status" value="1"/>
</dbReference>
<proteinExistence type="predicted"/>
<evidence type="ECO:0000256" key="4">
    <source>
        <dbReference type="SAM" id="MobiDB-lite"/>
    </source>
</evidence>
<dbReference type="InterPro" id="IPR013762">
    <property type="entry name" value="Integrase-like_cat_sf"/>
</dbReference>
<accession>A0A5N5V5Z6</accession>
<evidence type="ECO:0000313" key="7">
    <source>
        <dbReference type="EMBL" id="KAB7757206.1"/>
    </source>
</evidence>
<dbReference type="CDD" id="cd01189">
    <property type="entry name" value="INT_ICEBs1_C_like"/>
    <property type="match status" value="1"/>
</dbReference>
<dbReference type="InterPro" id="IPR050090">
    <property type="entry name" value="Tyrosine_recombinase_XerCD"/>
</dbReference>
<keyword evidence="1 3" id="KW-0238">DNA-binding</keyword>
<dbReference type="PANTHER" id="PTHR30349:SF91">
    <property type="entry name" value="INTA PROTEIN"/>
    <property type="match status" value="1"/>
</dbReference>
<dbReference type="Pfam" id="PF00589">
    <property type="entry name" value="Phage_integrase"/>
    <property type="match status" value="1"/>
</dbReference>
<evidence type="ECO:0000256" key="3">
    <source>
        <dbReference type="PROSITE-ProRule" id="PRU01248"/>
    </source>
</evidence>
<dbReference type="PROSITE" id="PS51898">
    <property type="entry name" value="TYR_RECOMBINASE"/>
    <property type="match status" value="1"/>
</dbReference>
<keyword evidence="8" id="KW-1185">Reference proteome</keyword>
<dbReference type="RefSeq" id="WP_061480984.1">
    <property type="nucleotide sequence ID" value="NZ_ANBO01000012.1"/>
</dbReference>
<protein>
    <submittedName>
        <fullName evidence="7">Integrase</fullName>
    </submittedName>
</protein>
<dbReference type="EMBL" id="ANBP01000009">
    <property type="protein sequence ID" value="KAB7757206.1"/>
    <property type="molecule type" value="Genomic_DNA"/>
</dbReference>
<reference evidence="7 8" key="1">
    <citation type="submission" date="2012-10" db="EMBL/GenBank/DDBJ databases">
        <title>The draft sequence of the Mycobacterium pheli genome.</title>
        <authorList>
            <person name="Pettersson B.M.F."/>
            <person name="Das S."/>
            <person name="Dasgupta S."/>
            <person name="Bhattacharya A."/>
            <person name="Kirsebom L.A."/>
        </authorList>
    </citation>
    <scope>NUCLEOTIDE SEQUENCE [LARGE SCALE GENOMIC DNA]</scope>
    <source>
        <strain evidence="7 8">CCUG 21000</strain>
    </source>
</reference>
<evidence type="ECO:0000259" key="5">
    <source>
        <dbReference type="PROSITE" id="PS51898"/>
    </source>
</evidence>
<evidence type="ECO:0000256" key="1">
    <source>
        <dbReference type="ARBA" id="ARBA00023125"/>
    </source>
</evidence>
<dbReference type="AlphaFoldDB" id="A0A5N5V5Z6"/>
<name>A0A5N5V5Z6_MYCPH</name>
<dbReference type="InterPro" id="IPR011010">
    <property type="entry name" value="DNA_brk_join_enz"/>
</dbReference>
<sequence>MARLPSYITRCEGKRGPTYEARVSYVAPDGTRVQPKRRFKTVDEAKDWHSSTTADLAAGTHTPPSDLTVREAVEAWLAAKAARVKPTTADAYTAALAPVVDRYGDTKVQAITKHDVEALITELRTGTIDRGVWKRTSINPMLARWKKVWADLHAQGILARNVVALVEPLRKPSGELDLKIDDSLSEDEVDQLCAAHGEGSDEYARRRELFVHLALLGLRRAELAGLRWSAVDLTAEMPTITVQATRVSTGSGIITQDDAKTISSRRTLPIPPHLLPILRRVRHEQVHAKVRLGVRWEGSEDWHLFCHDFGKALSPRTLNAWWTKSLSDAGLDHRRLHASRHTAASLLALRGCPVQIIAAWLGHADGGVLAMRVYVHTPGEALGGAAALLSKGNGG</sequence>
<dbReference type="GO" id="GO:0006310">
    <property type="term" value="P:DNA recombination"/>
    <property type="evidence" value="ECO:0007669"/>
    <property type="project" value="UniProtKB-KW"/>
</dbReference>
<dbReference type="InterPro" id="IPR044068">
    <property type="entry name" value="CB"/>
</dbReference>
<dbReference type="Proteomes" id="UP000325690">
    <property type="component" value="Unassembled WGS sequence"/>
</dbReference>
<organism evidence="7 8">
    <name type="scientific">Mycolicibacterium phlei DSM 43239 = CCUG 21000</name>
    <dbReference type="NCBI Taxonomy" id="1226750"/>
    <lineage>
        <taxon>Bacteria</taxon>
        <taxon>Bacillati</taxon>
        <taxon>Actinomycetota</taxon>
        <taxon>Actinomycetes</taxon>
        <taxon>Mycobacteriales</taxon>
        <taxon>Mycobacteriaceae</taxon>
        <taxon>Mycolicibacterium</taxon>
    </lineage>
</organism>
<gene>
    <name evidence="7" type="ORF">MPHL21000_08445</name>
</gene>
<evidence type="ECO:0000259" key="6">
    <source>
        <dbReference type="PROSITE" id="PS51900"/>
    </source>
</evidence>
<dbReference type="GeneID" id="74300636"/>
<evidence type="ECO:0000256" key="2">
    <source>
        <dbReference type="ARBA" id="ARBA00023172"/>
    </source>
</evidence>
<comment type="caution">
    <text evidence="7">The sequence shown here is derived from an EMBL/GenBank/DDBJ whole genome shotgun (WGS) entry which is preliminary data.</text>
</comment>